<feature type="repeat" description="PPR" evidence="2">
    <location>
        <begin position="449"/>
        <end position="483"/>
    </location>
</feature>
<gene>
    <name evidence="3" type="ORF">SLEP1_g20382</name>
</gene>
<dbReference type="InterPro" id="IPR011990">
    <property type="entry name" value="TPR-like_helical_dom_sf"/>
</dbReference>
<dbReference type="PANTHER" id="PTHR47942:SF63">
    <property type="entry name" value="PENTATRICOPEPTIDE REPEAT-CONTAINING PROTEIN"/>
    <property type="match status" value="1"/>
</dbReference>
<dbReference type="Pfam" id="PF01535">
    <property type="entry name" value="PPR"/>
    <property type="match status" value="1"/>
</dbReference>
<feature type="repeat" description="PPR" evidence="2">
    <location>
        <begin position="484"/>
        <end position="518"/>
    </location>
</feature>
<feature type="repeat" description="PPR" evidence="2">
    <location>
        <begin position="202"/>
        <end position="236"/>
    </location>
</feature>
<protein>
    <recommendedName>
        <fullName evidence="5">Pentatricopeptide repeat-containing protein</fullName>
    </recommendedName>
</protein>
<feature type="repeat" description="PPR" evidence="2">
    <location>
        <begin position="379"/>
        <end position="413"/>
    </location>
</feature>
<dbReference type="PANTHER" id="PTHR47942">
    <property type="entry name" value="TETRATRICOPEPTIDE REPEAT (TPR)-LIKE SUPERFAMILY PROTEIN-RELATED"/>
    <property type="match status" value="1"/>
</dbReference>
<keyword evidence="4" id="KW-1185">Reference proteome</keyword>
<dbReference type="EMBL" id="BPVZ01000029">
    <property type="protein sequence ID" value="GKV08804.1"/>
    <property type="molecule type" value="Genomic_DNA"/>
</dbReference>
<feature type="repeat" description="PPR" evidence="2">
    <location>
        <begin position="274"/>
        <end position="308"/>
    </location>
</feature>
<accession>A0AAV5JBI9</accession>
<dbReference type="InterPro" id="IPR051222">
    <property type="entry name" value="PPR/CCM1_RNA-binding"/>
</dbReference>
<dbReference type="Gene3D" id="1.25.40.10">
    <property type="entry name" value="Tetratricopeptide repeat domain"/>
    <property type="match status" value="4"/>
</dbReference>
<dbReference type="Pfam" id="PF13812">
    <property type="entry name" value="PPR_3"/>
    <property type="match status" value="2"/>
</dbReference>
<sequence length="606" mass="67809">MGEILGCPVSVSKTSNGFRFYDQLCGQSIGRNGVCCPCSRYGSAMRTYRRGAGGPRGVYMVSLPVDGCFWFAHVMKVSHMKLLLGSVRVGNSVYVPKMIASIESGVACEDEEKDTTHREEEAYGLDSLGGELVIDPSMDFDPNLPSTSSNGKSIVNDIRVYFLEERDEEVLSRRILMLSRSNKVRSALELCRSMELTGLRPNVHSCNSLLSCLLRNGLVCDALQTFEFMKANEITTGHTYSLILKSVANSRGCDSALDMFAELEENSRQRKDFDVIVYNTVISICGKMNNWVETERLWRKMKENGHTGTQVTYSLLVSIFVRCDQNELAVDAYDEMVQNGLKPQEDTMHAMISACTKEGKLDLALKIFQSMLNGGLKPSQVACNTLINSLGKAGNVKLAFKIYDTMKSLHYTPDSFTWNALLGALYTANQHTDAIQLFERIREQSTLLNVHMYNTALMSCKKLGWWERALQLLWQMEASGLSVPAASYNLVIGTCEVARKPKIALQVYEHMVQQQCAPDIFTHLSLIRSCIWGSLWDEVEEIVNQVGPNVSLYNAAIQGMCLKGKVESAKKIYARMRENGLKPDGKTRALMLQNLGQNQNLQKRRN</sequence>
<evidence type="ECO:0000256" key="1">
    <source>
        <dbReference type="ARBA" id="ARBA00022737"/>
    </source>
</evidence>
<evidence type="ECO:0008006" key="5">
    <source>
        <dbReference type="Google" id="ProtNLM"/>
    </source>
</evidence>
<dbReference type="Proteomes" id="UP001054252">
    <property type="component" value="Unassembled WGS sequence"/>
</dbReference>
<comment type="caution">
    <text evidence="3">The sequence shown here is derived from an EMBL/GenBank/DDBJ whole genome shotgun (WGS) entry which is preliminary data.</text>
</comment>
<evidence type="ECO:0000313" key="4">
    <source>
        <dbReference type="Proteomes" id="UP001054252"/>
    </source>
</evidence>
<feature type="repeat" description="PPR" evidence="2">
    <location>
        <begin position="414"/>
        <end position="448"/>
    </location>
</feature>
<feature type="repeat" description="PPR" evidence="2">
    <location>
        <begin position="344"/>
        <end position="378"/>
    </location>
</feature>
<dbReference type="InterPro" id="IPR002885">
    <property type="entry name" value="PPR_rpt"/>
</dbReference>
<dbReference type="AlphaFoldDB" id="A0AAV5JBI9"/>
<reference evidence="3 4" key="1">
    <citation type="journal article" date="2021" name="Commun. Biol.">
        <title>The genome of Shorea leprosula (Dipterocarpaceae) highlights the ecological relevance of drought in aseasonal tropical rainforests.</title>
        <authorList>
            <person name="Ng K.K.S."/>
            <person name="Kobayashi M.J."/>
            <person name="Fawcett J.A."/>
            <person name="Hatakeyama M."/>
            <person name="Paape T."/>
            <person name="Ng C.H."/>
            <person name="Ang C.C."/>
            <person name="Tnah L.H."/>
            <person name="Lee C.T."/>
            <person name="Nishiyama T."/>
            <person name="Sese J."/>
            <person name="O'Brien M.J."/>
            <person name="Copetti D."/>
            <person name="Mohd Noor M.I."/>
            <person name="Ong R.C."/>
            <person name="Putra M."/>
            <person name="Sireger I.Z."/>
            <person name="Indrioko S."/>
            <person name="Kosugi Y."/>
            <person name="Izuno A."/>
            <person name="Isagi Y."/>
            <person name="Lee S.L."/>
            <person name="Shimizu K.K."/>
        </authorList>
    </citation>
    <scope>NUCLEOTIDE SEQUENCE [LARGE SCALE GENOMIC DNA]</scope>
    <source>
        <strain evidence="3">214</strain>
    </source>
</reference>
<proteinExistence type="predicted"/>
<dbReference type="Pfam" id="PF13041">
    <property type="entry name" value="PPR_2"/>
    <property type="match status" value="3"/>
</dbReference>
<feature type="repeat" description="PPR" evidence="2">
    <location>
        <begin position="549"/>
        <end position="583"/>
    </location>
</feature>
<name>A0AAV5JBI9_9ROSI</name>
<evidence type="ECO:0000256" key="2">
    <source>
        <dbReference type="PROSITE-ProRule" id="PRU00708"/>
    </source>
</evidence>
<organism evidence="3 4">
    <name type="scientific">Rubroshorea leprosula</name>
    <dbReference type="NCBI Taxonomy" id="152421"/>
    <lineage>
        <taxon>Eukaryota</taxon>
        <taxon>Viridiplantae</taxon>
        <taxon>Streptophyta</taxon>
        <taxon>Embryophyta</taxon>
        <taxon>Tracheophyta</taxon>
        <taxon>Spermatophyta</taxon>
        <taxon>Magnoliopsida</taxon>
        <taxon>eudicotyledons</taxon>
        <taxon>Gunneridae</taxon>
        <taxon>Pentapetalae</taxon>
        <taxon>rosids</taxon>
        <taxon>malvids</taxon>
        <taxon>Malvales</taxon>
        <taxon>Dipterocarpaceae</taxon>
        <taxon>Rubroshorea</taxon>
    </lineage>
</organism>
<keyword evidence="1" id="KW-0677">Repeat</keyword>
<feature type="repeat" description="PPR" evidence="2">
    <location>
        <begin position="309"/>
        <end position="343"/>
    </location>
</feature>
<dbReference type="NCBIfam" id="TIGR00756">
    <property type="entry name" value="PPR"/>
    <property type="match status" value="4"/>
</dbReference>
<dbReference type="PROSITE" id="PS51375">
    <property type="entry name" value="PPR"/>
    <property type="match status" value="9"/>
</dbReference>
<dbReference type="SUPFAM" id="SSF81901">
    <property type="entry name" value="HCP-like"/>
    <property type="match status" value="1"/>
</dbReference>
<evidence type="ECO:0000313" key="3">
    <source>
        <dbReference type="EMBL" id="GKV08804.1"/>
    </source>
</evidence>